<evidence type="ECO:0000256" key="2">
    <source>
        <dbReference type="ARBA" id="ARBA00007739"/>
    </source>
</evidence>
<keyword evidence="3" id="KW-0121">Carboxypeptidase</keyword>
<protein>
    <submittedName>
        <fullName evidence="18">Penicillin-binding protein 1A</fullName>
    </submittedName>
</protein>
<feature type="compositionally biased region" description="Gly residues" evidence="14">
    <location>
        <begin position="747"/>
        <end position="764"/>
    </location>
</feature>
<dbReference type="GO" id="GO:0008955">
    <property type="term" value="F:peptidoglycan glycosyltransferase activity"/>
    <property type="evidence" value="ECO:0007669"/>
    <property type="project" value="UniProtKB-EC"/>
</dbReference>
<feature type="domain" description="Penicillin-binding protein transpeptidase" evidence="16">
    <location>
        <begin position="343"/>
        <end position="600"/>
    </location>
</feature>
<evidence type="ECO:0000313" key="18">
    <source>
        <dbReference type="EMBL" id="GGB40147.1"/>
    </source>
</evidence>
<feature type="region of interest" description="Disordered" evidence="14">
    <location>
        <begin position="646"/>
        <end position="764"/>
    </location>
</feature>
<feature type="compositionally biased region" description="Low complexity" evidence="14">
    <location>
        <begin position="654"/>
        <end position="688"/>
    </location>
</feature>
<dbReference type="GO" id="GO:0008360">
    <property type="term" value="P:regulation of cell shape"/>
    <property type="evidence" value="ECO:0007669"/>
    <property type="project" value="UniProtKB-KW"/>
</dbReference>
<comment type="catalytic activity">
    <reaction evidence="13">
        <text>[GlcNAc-(1-&gt;4)-Mur2Ac(oyl-L-Ala-gamma-D-Glu-L-Lys-D-Ala-D-Ala)](n)-di-trans,octa-cis-undecaprenyl diphosphate + beta-D-GlcNAc-(1-&gt;4)-Mur2Ac(oyl-L-Ala-gamma-D-Glu-L-Lys-D-Ala-D-Ala)-di-trans,octa-cis-undecaprenyl diphosphate = [GlcNAc-(1-&gt;4)-Mur2Ac(oyl-L-Ala-gamma-D-Glu-L-Lys-D-Ala-D-Ala)](n+1)-di-trans,octa-cis-undecaprenyl diphosphate + di-trans,octa-cis-undecaprenyl diphosphate + H(+)</text>
        <dbReference type="Rhea" id="RHEA:23708"/>
        <dbReference type="Rhea" id="RHEA-COMP:9602"/>
        <dbReference type="Rhea" id="RHEA-COMP:9603"/>
        <dbReference type="ChEBI" id="CHEBI:15378"/>
        <dbReference type="ChEBI" id="CHEBI:58405"/>
        <dbReference type="ChEBI" id="CHEBI:60033"/>
        <dbReference type="ChEBI" id="CHEBI:78435"/>
        <dbReference type="EC" id="2.4.99.28"/>
    </reaction>
</comment>
<keyword evidence="8" id="KW-0133">Cell shape</keyword>
<dbReference type="EMBL" id="BMGC01000024">
    <property type="protein sequence ID" value="GGB40147.1"/>
    <property type="molecule type" value="Genomic_DNA"/>
</dbReference>
<organism evidence="18 19">
    <name type="scientific">Gordonia jinhuaensis</name>
    <dbReference type="NCBI Taxonomy" id="1517702"/>
    <lineage>
        <taxon>Bacteria</taxon>
        <taxon>Bacillati</taxon>
        <taxon>Actinomycetota</taxon>
        <taxon>Actinomycetes</taxon>
        <taxon>Mycobacteriales</taxon>
        <taxon>Gordoniaceae</taxon>
        <taxon>Gordonia</taxon>
    </lineage>
</organism>
<evidence type="ECO:0000256" key="5">
    <source>
        <dbReference type="ARBA" id="ARBA00022676"/>
    </source>
</evidence>
<dbReference type="Gene3D" id="1.10.3810.10">
    <property type="entry name" value="Biosynthetic peptidoglycan transglycosylase-like"/>
    <property type="match status" value="1"/>
</dbReference>
<keyword evidence="15" id="KW-0472">Membrane</keyword>
<keyword evidence="9" id="KW-0573">Peptidoglycan synthesis</keyword>
<dbReference type="AlphaFoldDB" id="A0A916TDE3"/>
<dbReference type="Gene3D" id="3.40.710.10">
    <property type="entry name" value="DD-peptidase/beta-lactamase superfamily"/>
    <property type="match status" value="1"/>
</dbReference>
<dbReference type="Proteomes" id="UP000621454">
    <property type="component" value="Unassembled WGS sequence"/>
</dbReference>
<keyword evidence="7" id="KW-0378">Hydrolase</keyword>
<keyword evidence="4" id="KW-0645">Protease</keyword>
<evidence type="ECO:0000259" key="16">
    <source>
        <dbReference type="Pfam" id="PF00905"/>
    </source>
</evidence>
<dbReference type="SUPFAM" id="SSF56601">
    <property type="entry name" value="beta-lactamase/transpeptidase-like"/>
    <property type="match status" value="1"/>
</dbReference>
<evidence type="ECO:0000256" key="13">
    <source>
        <dbReference type="ARBA" id="ARBA00049902"/>
    </source>
</evidence>
<dbReference type="InterPro" id="IPR001460">
    <property type="entry name" value="PCN-bd_Tpept"/>
</dbReference>
<dbReference type="GO" id="GO:0009252">
    <property type="term" value="P:peptidoglycan biosynthetic process"/>
    <property type="evidence" value="ECO:0007669"/>
    <property type="project" value="UniProtKB-KW"/>
</dbReference>
<evidence type="ECO:0000259" key="17">
    <source>
        <dbReference type="Pfam" id="PF00912"/>
    </source>
</evidence>
<dbReference type="Pfam" id="PF00912">
    <property type="entry name" value="Transgly"/>
    <property type="match status" value="1"/>
</dbReference>
<keyword evidence="11" id="KW-0961">Cell wall biogenesis/degradation</keyword>
<evidence type="ECO:0000256" key="15">
    <source>
        <dbReference type="SAM" id="Phobius"/>
    </source>
</evidence>
<evidence type="ECO:0000256" key="14">
    <source>
        <dbReference type="SAM" id="MobiDB-lite"/>
    </source>
</evidence>
<dbReference type="SUPFAM" id="SSF53955">
    <property type="entry name" value="Lysozyme-like"/>
    <property type="match status" value="1"/>
</dbReference>
<dbReference type="GO" id="GO:0071555">
    <property type="term" value="P:cell wall organization"/>
    <property type="evidence" value="ECO:0007669"/>
    <property type="project" value="UniProtKB-KW"/>
</dbReference>
<dbReference type="GO" id="GO:0009002">
    <property type="term" value="F:serine-type D-Ala-D-Ala carboxypeptidase activity"/>
    <property type="evidence" value="ECO:0007669"/>
    <property type="project" value="UniProtKB-EC"/>
</dbReference>
<comment type="catalytic activity">
    <reaction evidence="12">
        <text>Preferential cleavage: (Ac)2-L-Lys-D-Ala-|-D-Ala. Also transpeptidation of peptidyl-alanyl moieties that are N-acyl substituents of D-alanine.</text>
        <dbReference type="EC" id="3.4.16.4"/>
    </reaction>
</comment>
<gene>
    <name evidence="18" type="primary">ponA1</name>
    <name evidence="18" type="ORF">GCM10011489_29710</name>
</gene>
<evidence type="ECO:0000256" key="7">
    <source>
        <dbReference type="ARBA" id="ARBA00022801"/>
    </source>
</evidence>
<accession>A0A916TDE3</accession>
<evidence type="ECO:0000313" key="19">
    <source>
        <dbReference type="Proteomes" id="UP000621454"/>
    </source>
</evidence>
<reference evidence="18" key="1">
    <citation type="journal article" date="2014" name="Int. J. Syst. Evol. Microbiol.">
        <title>Complete genome sequence of Corynebacterium casei LMG S-19264T (=DSM 44701T), isolated from a smear-ripened cheese.</title>
        <authorList>
            <consortium name="US DOE Joint Genome Institute (JGI-PGF)"/>
            <person name="Walter F."/>
            <person name="Albersmeier A."/>
            <person name="Kalinowski J."/>
            <person name="Ruckert C."/>
        </authorList>
    </citation>
    <scope>NUCLEOTIDE SEQUENCE</scope>
    <source>
        <strain evidence="18">CGMCC 1.12827</strain>
    </source>
</reference>
<dbReference type="InterPro" id="IPR036950">
    <property type="entry name" value="PBP_transglycosylase"/>
</dbReference>
<evidence type="ECO:0000256" key="12">
    <source>
        <dbReference type="ARBA" id="ARBA00034000"/>
    </source>
</evidence>
<comment type="caution">
    <text evidence="18">The sequence shown here is derived from an EMBL/GenBank/DDBJ whole genome shotgun (WGS) entry which is preliminary data.</text>
</comment>
<reference evidence="18" key="2">
    <citation type="submission" date="2020-09" db="EMBL/GenBank/DDBJ databases">
        <authorList>
            <person name="Sun Q."/>
            <person name="Zhou Y."/>
        </authorList>
    </citation>
    <scope>NUCLEOTIDE SEQUENCE</scope>
    <source>
        <strain evidence="18">CGMCC 1.12827</strain>
    </source>
</reference>
<keyword evidence="15" id="KW-1133">Transmembrane helix</keyword>
<feature type="transmembrane region" description="Helical" evidence="15">
    <location>
        <begin position="24"/>
        <end position="49"/>
    </location>
</feature>
<dbReference type="GO" id="GO:0030288">
    <property type="term" value="C:outer membrane-bounded periplasmic space"/>
    <property type="evidence" value="ECO:0007669"/>
    <property type="project" value="TreeGrafter"/>
</dbReference>
<keyword evidence="6" id="KW-0808">Transferase</keyword>
<dbReference type="InterPro" id="IPR023346">
    <property type="entry name" value="Lysozyme-like_dom_sf"/>
</dbReference>
<dbReference type="GO" id="GO:0008658">
    <property type="term" value="F:penicillin binding"/>
    <property type="evidence" value="ECO:0007669"/>
    <property type="project" value="InterPro"/>
</dbReference>
<keyword evidence="19" id="KW-1185">Reference proteome</keyword>
<evidence type="ECO:0000256" key="11">
    <source>
        <dbReference type="ARBA" id="ARBA00023316"/>
    </source>
</evidence>
<dbReference type="InterPro" id="IPR001264">
    <property type="entry name" value="Glyco_trans_51"/>
</dbReference>
<keyword evidence="15" id="KW-0812">Transmembrane</keyword>
<dbReference type="InterPro" id="IPR012338">
    <property type="entry name" value="Beta-lactam/transpept-like"/>
</dbReference>
<sequence>MSNRPGGANGRRSAPREGSGRNKAVAWTVGIIGSIVPIVVIVGVVAFLFTYMTVSVPKPGDIKQNQVATITYDNGATLATIVPPEGNRTDVALKDIPEGVQNAVIAAEDREFRTNSGFSVRGYARAVLGKLTGNDSAGGGSTITQQYVKNALVGDQVSYQRKFKELAVSTKMATSWSKDQIMEAYLNTIYFGRGAYGIAAASKAYFNKDVKDLTVPEAAVLASSIRSPSYYDPAVNHDAAVGRWHYVINGMVKIGAITQQQADTMEYPKVLNQSPTEVGVTQGPAGLIKSQVLSELSSLNISEQEVRTEGLKITTTIDPQVQRALVNNANGKLDGEPDNLRTAAVSIDPRTGAVRGYFGGNDGQGYDYAQAGLQTGSSFKVFALAAALEQGIPLSKVYSSAPYTTSTGQDIENSDGESCGSCNLAVALKMSLNTVYYRLMMDLDGQARAVADAAHQAGVAESFGDIAHTLTNADGNVEGGVVLGQYPSRVIDMASAYATFAASGIYRAPHFVQKVETSDGNVLYERTPDKGERRFPAKVADNLTAAMEPIAAYSRGHALDGGSRPSASKTGTTQLGDTGYNKDAWMVGYTPQLSTAVWVGTDNGAKLLNYSGSIIYGSGLPSDIWQSAMDDALQGQEIMQFPEPAEVGGQAGVPTTYQPTTTYAPSTTEQRTAPSPTQTQEQTQPALPSYIPPELTIAPGITIPLPGGGQQQQTTEQAPDDEQGNGVNNNAVPGGGAGTANDEGDGAGRSGNGVRTGTGAGGGG</sequence>
<dbReference type="Pfam" id="PF00905">
    <property type="entry name" value="Transpeptidase"/>
    <property type="match status" value="1"/>
</dbReference>
<dbReference type="InterPro" id="IPR050396">
    <property type="entry name" value="Glycosyltr_51/Transpeptidase"/>
</dbReference>
<name>A0A916TDE3_9ACTN</name>
<evidence type="ECO:0000256" key="6">
    <source>
        <dbReference type="ARBA" id="ARBA00022679"/>
    </source>
</evidence>
<keyword evidence="5" id="KW-0328">Glycosyltransferase</keyword>
<feature type="domain" description="Glycosyl transferase family 51" evidence="17">
    <location>
        <begin position="76"/>
        <end position="251"/>
    </location>
</feature>
<dbReference type="GO" id="GO:0006508">
    <property type="term" value="P:proteolysis"/>
    <property type="evidence" value="ECO:0007669"/>
    <property type="project" value="UniProtKB-KW"/>
</dbReference>
<dbReference type="PANTHER" id="PTHR32282:SF34">
    <property type="entry name" value="PENICILLIN-BINDING PROTEIN 1A"/>
    <property type="match status" value="1"/>
</dbReference>
<dbReference type="FunFam" id="1.10.3810.10:FF:000001">
    <property type="entry name" value="Penicillin-binding protein 1A"/>
    <property type="match status" value="1"/>
</dbReference>
<evidence type="ECO:0000256" key="10">
    <source>
        <dbReference type="ARBA" id="ARBA00023268"/>
    </source>
</evidence>
<dbReference type="PANTHER" id="PTHR32282">
    <property type="entry name" value="BINDING PROTEIN TRANSPEPTIDASE, PUTATIVE-RELATED"/>
    <property type="match status" value="1"/>
</dbReference>
<evidence type="ECO:0000256" key="8">
    <source>
        <dbReference type="ARBA" id="ARBA00022960"/>
    </source>
</evidence>
<evidence type="ECO:0000256" key="3">
    <source>
        <dbReference type="ARBA" id="ARBA00022645"/>
    </source>
</evidence>
<evidence type="ECO:0000256" key="1">
    <source>
        <dbReference type="ARBA" id="ARBA00007090"/>
    </source>
</evidence>
<keyword evidence="10" id="KW-0511">Multifunctional enzyme</keyword>
<comment type="similarity">
    <text evidence="1">In the C-terminal section; belongs to the transpeptidase family.</text>
</comment>
<evidence type="ECO:0000256" key="9">
    <source>
        <dbReference type="ARBA" id="ARBA00022984"/>
    </source>
</evidence>
<feature type="compositionally biased region" description="Low complexity" evidence="14">
    <location>
        <begin position="695"/>
        <end position="717"/>
    </location>
</feature>
<comment type="similarity">
    <text evidence="2">In the N-terminal section; belongs to the glycosyltransferase 51 family.</text>
</comment>
<proteinExistence type="inferred from homology"/>
<evidence type="ECO:0000256" key="4">
    <source>
        <dbReference type="ARBA" id="ARBA00022670"/>
    </source>
</evidence>